<evidence type="ECO:0000259" key="3">
    <source>
        <dbReference type="Pfam" id="PF00296"/>
    </source>
</evidence>
<keyword evidence="2" id="KW-0503">Monooxygenase</keyword>
<dbReference type="Gene3D" id="3.20.20.30">
    <property type="entry name" value="Luciferase-like domain"/>
    <property type="match status" value="1"/>
</dbReference>
<dbReference type="GO" id="GO:0016705">
    <property type="term" value="F:oxidoreductase activity, acting on paired donors, with incorporation or reduction of molecular oxygen"/>
    <property type="evidence" value="ECO:0007669"/>
    <property type="project" value="InterPro"/>
</dbReference>
<reference evidence="4" key="1">
    <citation type="submission" date="2018-05" db="EMBL/GenBank/DDBJ databases">
        <authorList>
            <person name="Lanie J.A."/>
            <person name="Ng W.-L."/>
            <person name="Kazmierczak K.M."/>
            <person name="Andrzejewski T.M."/>
            <person name="Davidsen T.M."/>
            <person name="Wayne K.J."/>
            <person name="Tettelin H."/>
            <person name="Glass J.I."/>
            <person name="Rusch D."/>
            <person name="Podicherti R."/>
            <person name="Tsui H.-C.T."/>
            <person name="Winkler M.E."/>
        </authorList>
    </citation>
    <scope>NUCLEOTIDE SEQUENCE</scope>
</reference>
<proteinExistence type="predicted"/>
<dbReference type="SUPFAM" id="SSF51679">
    <property type="entry name" value="Bacterial luciferase-like"/>
    <property type="match status" value="1"/>
</dbReference>
<dbReference type="EMBL" id="UINC01002712">
    <property type="protein sequence ID" value="SUZ99542.1"/>
    <property type="molecule type" value="Genomic_DNA"/>
</dbReference>
<dbReference type="Pfam" id="PF00296">
    <property type="entry name" value="Bac_luciferase"/>
    <property type="match status" value="1"/>
</dbReference>
<feature type="domain" description="Luciferase-like" evidence="3">
    <location>
        <begin position="1"/>
        <end position="317"/>
    </location>
</feature>
<accession>A0A381S619</accession>
<name>A0A381S619_9ZZZZ</name>
<dbReference type="InterPro" id="IPR011251">
    <property type="entry name" value="Luciferase-like_dom"/>
</dbReference>
<dbReference type="InterPro" id="IPR036661">
    <property type="entry name" value="Luciferase-like_sf"/>
</dbReference>
<dbReference type="PANTHER" id="PTHR30137">
    <property type="entry name" value="LUCIFERASE-LIKE MONOOXYGENASE"/>
    <property type="match status" value="1"/>
</dbReference>
<sequence length="350" mass="39667">MKFGLFHSIQLPDPKQQVRYYKEALAQVRHAERLGFDSVWITEHHFSRHGIVSATLSLLAYLAGVTETIRLGTGVTVLPFHNPIQLAEEVATVDLISDGRLDFGAGRGFQWGEFHKLNIPMEEASRRFEETMDVLTKAWTSTEPFDHAGEFWRFNDMTVQPKPVQLPHPPIFVAASSGASVNRVARNDWNLMIGQGETFAQVAEQIQFYKGALADSGHEYGPERVVVARAMYTAPSLPQSRQDTEGPFMWFKQTGQEVGAPRDNNVELLPEEYRAYRGRFARDVTFNYDEMYENVILFGTPDDLTSRIQDLEKSGVDKIIFFINFGGIDHQKVLNSLDLFAKEVMPNFTA</sequence>
<evidence type="ECO:0000256" key="1">
    <source>
        <dbReference type="ARBA" id="ARBA00023002"/>
    </source>
</evidence>
<dbReference type="GO" id="GO:0004497">
    <property type="term" value="F:monooxygenase activity"/>
    <property type="evidence" value="ECO:0007669"/>
    <property type="project" value="UniProtKB-KW"/>
</dbReference>
<dbReference type="InterPro" id="IPR050766">
    <property type="entry name" value="Bact_Lucif_Oxidored"/>
</dbReference>
<dbReference type="AlphaFoldDB" id="A0A381S619"/>
<keyword evidence="1" id="KW-0560">Oxidoreductase</keyword>
<gene>
    <name evidence="4" type="ORF">METZ01_LOCUS52396</name>
</gene>
<evidence type="ECO:0000256" key="2">
    <source>
        <dbReference type="ARBA" id="ARBA00023033"/>
    </source>
</evidence>
<dbReference type="PANTHER" id="PTHR30137:SF8">
    <property type="entry name" value="BLR5498 PROTEIN"/>
    <property type="match status" value="1"/>
</dbReference>
<dbReference type="GO" id="GO:0005829">
    <property type="term" value="C:cytosol"/>
    <property type="evidence" value="ECO:0007669"/>
    <property type="project" value="TreeGrafter"/>
</dbReference>
<evidence type="ECO:0000313" key="4">
    <source>
        <dbReference type="EMBL" id="SUZ99542.1"/>
    </source>
</evidence>
<protein>
    <recommendedName>
        <fullName evidence="3">Luciferase-like domain-containing protein</fullName>
    </recommendedName>
</protein>
<organism evidence="4">
    <name type="scientific">marine metagenome</name>
    <dbReference type="NCBI Taxonomy" id="408172"/>
    <lineage>
        <taxon>unclassified sequences</taxon>
        <taxon>metagenomes</taxon>
        <taxon>ecological metagenomes</taxon>
    </lineage>
</organism>